<feature type="domain" description="Transposase Synechocystis PCC 6803" evidence="1">
    <location>
        <begin position="4"/>
        <end position="41"/>
    </location>
</feature>
<evidence type="ECO:0000259" key="1">
    <source>
        <dbReference type="Pfam" id="PF01710"/>
    </source>
</evidence>
<organism evidence="2 3">
    <name type="scientific">Wolbachia pipientis</name>
    <dbReference type="NCBI Taxonomy" id="955"/>
    <lineage>
        <taxon>Bacteria</taxon>
        <taxon>Pseudomonadati</taxon>
        <taxon>Pseudomonadota</taxon>
        <taxon>Alphaproteobacteria</taxon>
        <taxon>Rickettsiales</taxon>
        <taxon>Anaplasmataceae</taxon>
        <taxon>Wolbachieae</taxon>
        <taxon>Wolbachia</taxon>
    </lineage>
</organism>
<accession>A0A6I6CLE9</accession>
<proteinExistence type="predicted"/>
<dbReference type="SUPFAM" id="SSF46689">
    <property type="entry name" value="Homeodomain-like"/>
    <property type="match status" value="1"/>
</dbReference>
<dbReference type="AlphaFoldDB" id="A0A6I6CLE9"/>
<name>A0A6I6CLE9_WOLPI</name>
<protein>
    <recommendedName>
        <fullName evidence="1">Transposase Synechocystis PCC 6803 domain-containing protein</fullName>
    </recommendedName>
</protein>
<evidence type="ECO:0000313" key="3">
    <source>
        <dbReference type="Proteomes" id="UP000422744"/>
    </source>
</evidence>
<reference evidence="2 3" key="1">
    <citation type="submission" date="2019-03" db="EMBL/GenBank/DDBJ databases">
        <title>Wolbachia endosymbiont of Haematobia irritans wIrr.</title>
        <authorList>
            <person name="Parry R.H."/>
            <person name="Asgari S."/>
        </authorList>
    </citation>
    <scope>NUCLEOTIDE SEQUENCE [LARGE SCALE GENOMIC DNA]</scope>
    <source>
        <strain evidence="3">wIrr</strain>
    </source>
</reference>
<dbReference type="InterPro" id="IPR002622">
    <property type="entry name" value="Transposase_14"/>
</dbReference>
<sequence>MPAAYSYDLRKKAMEALDEGESREAVAARFKIGRTTLWEWQHCRLDHKLC</sequence>
<evidence type="ECO:0000313" key="2">
    <source>
        <dbReference type="EMBL" id="QGT16839.1"/>
    </source>
</evidence>
<dbReference type="EMBL" id="CP037426">
    <property type="protein sequence ID" value="QGT16839.1"/>
    <property type="molecule type" value="Genomic_DNA"/>
</dbReference>
<dbReference type="Proteomes" id="UP000422744">
    <property type="component" value="Chromosome"/>
</dbReference>
<dbReference type="RefSeq" id="WP_007550541.1">
    <property type="nucleotide sequence ID" value="NZ_JAATLA010000020.1"/>
</dbReference>
<dbReference type="InterPro" id="IPR009057">
    <property type="entry name" value="Homeodomain-like_sf"/>
</dbReference>
<dbReference type="Pfam" id="PF01710">
    <property type="entry name" value="HTH_Tnp_IS630"/>
    <property type="match status" value="1"/>
</dbReference>
<gene>
    <name evidence="2" type="ORF">E0495_06790</name>
</gene>